<dbReference type="HOGENOM" id="CLU_1171378_0_0_1"/>
<organism evidence="1 2">
    <name type="scientific">Vavraia culicis (isolate floridensis)</name>
    <name type="common">Microsporidian parasite</name>
    <dbReference type="NCBI Taxonomy" id="948595"/>
    <lineage>
        <taxon>Eukaryota</taxon>
        <taxon>Fungi</taxon>
        <taxon>Fungi incertae sedis</taxon>
        <taxon>Microsporidia</taxon>
        <taxon>Pleistophoridae</taxon>
        <taxon>Vavraia</taxon>
    </lineage>
</organism>
<gene>
    <name evidence="1" type="ORF">VCUG_01992</name>
</gene>
<evidence type="ECO:0000313" key="2">
    <source>
        <dbReference type="Proteomes" id="UP000011081"/>
    </source>
</evidence>
<dbReference type="STRING" id="948595.L2GTT1"/>
<evidence type="ECO:0000313" key="1">
    <source>
        <dbReference type="EMBL" id="ELA46500.1"/>
    </source>
</evidence>
<dbReference type="OMA" id="FRPSSCW"/>
<accession>L2GTT1</accession>
<dbReference type="InParanoid" id="L2GTT1"/>
<dbReference type="Proteomes" id="UP000011081">
    <property type="component" value="Unassembled WGS sequence"/>
</dbReference>
<sequence>MLLCFLHFITLVLANDIILVERDCKVKPNDVCANECRKCVSATKENLPGLVSQLKLRNISQAAVCGYNGIPGNFVVKKDGNVECYGDDDDDIHYVFCYADYKPPVCRTKECEPVSCCSSSGKLSPCWPPSFNSSSCWKPPFRPSSCCKPPFRPSSCWQPPFRPSSCWQPPFRPSSCSSFSSCSKLWRPDHHRPQCPTFRFRKCCVDQCGRVTKRISGCISCYKPRRHHGYDYDHDYD</sequence>
<keyword evidence="2" id="KW-1185">Reference proteome</keyword>
<dbReference type="RefSeq" id="XP_008075006.1">
    <property type="nucleotide sequence ID" value="XM_008076815.1"/>
</dbReference>
<dbReference type="GeneID" id="19879861"/>
<name>L2GTT1_VAVCU</name>
<dbReference type="VEuPathDB" id="MicrosporidiaDB:VCUG_01992"/>
<dbReference type="EMBL" id="GL877442">
    <property type="protein sequence ID" value="ELA46500.1"/>
    <property type="molecule type" value="Genomic_DNA"/>
</dbReference>
<dbReference type="AlphaFoldDB" id="L2GTT1"/>
<dbReference type="OrthoDB" id="2196318at2759"/>
<protein>
    <submittedName>
        <fullName evidence="1">Uncharacterized protein</fullName>
    </submittedName>
</protein>
<reference evidence="2" key="1">
    <citation type="submission" date="2011-03" db="EMBL/GenBank/DDBJ databases">
        <title>The genome sequence of Vavraia culicis strain floridensis.</title>
        <authorList>
            <consortium name="The Broad Institute Genome Sequencing Platform"/>
            <person name="Cuomo C."/>
            <person name="Becnel J."/>
            <person name="Sanscrainte N."/>
            <person name="Young S.K."/>
            <person name="Zeng Q."/>
            <person name="Gargeya S."/>
            <person name="Fitzgerald M."/>
            <person name="Haas B."/>
            <person name="Abouelleil A."/>
            <person name="Alvarado L."/>
            <person name="Arachchi H.M."/>
            <person name="Berlin A."/>
            <person name="Chapman S.B."/>
            <person name="Gearin G."/>
            <person name="Goldberg J."/>
            <person name="Griggs A."/>
            <person name="Gujja S."/>
            <person name="Hansen M."/>
            <person name="Heiman D."/>
            <person name="Howarth C."/>
            <person name="Larimer J."/>
            <person name="Lui A."/>
            <person name="MacDonald P.J.P."/>
            <person name="McCowen C."/>
            <person name="Montmayeur A."/>
            <person name="Murphy C."/>
            <person name="Neiman D."/>
            <person name="Pearson M."/>
            <person name="Priest M."/>
            <person name="Roberts A."/>
            <person name="Saif S."/>
            <person name="Shea T."/>
            <person name="Sisk P."/>
            <person name="Stolte C."/>
            <person name="Sykes S."/>
            <person name="Wortman J."/>
            <person name="Nusbaum C."/>
            <person name="Birren B."/>
        </authorList>
    </citation>
    <scope>NUCLEOTIDE SEQUENCE [LARGE SCALE GENOMIC DNA]</scope>
    <source>
        <strain evidence="2">floridensis</strain>
    </source>
</reference>
<proteinExistence type="predicted"/>